<gene>
    <name evidence="2" type="ORF">V9T40_001435</name>
</gene>
<proteinExistence type="predicted"/>
<dbReference type="AlphaFoldDB" id="A0AAN9Y6A6"/>
<reference evidence="2 3" key="1">
    <citation type="submission" date="2024-03" db="EMBL/GenBank/DDBJ databases">
        <title>Adaptation during the transition from Ophiocordyceps entomopathogen to insect associate is accompanied by gene loss and intensified selection.</title>
        <authorList>
            <person name="Ward C.M."/>
            <person name="Onetto C.A."/>
            <person name="Borneman A.R."/>
        </authorList>
    </citation>
    <scope>NUCLEOTIDE SEQUENCE [LARGE SCALE GENOMIC DNA]</scope>
    <source>
        <strain evidence="2">AWRI1</strain>
        <tissue evidence="2">Single Adult Female</tissue>
    </source>
</reference>
<evidence type="ECO:0000256" key="1">
    <source>
        <dbReference type="SAM" id="MobiDB-lite"/>
    </source>
</evidence>
<feature type="region of interest" description="Disordered" evidence="1">
    <location>
        <begin position="193"/>
        <end position="216"/>
    </location>
</feature>
<name>A0AAN9Y6A6_9HEMI</name>
<organism evidence="2 3">
    <name type="scientific">Parthenolecanium corni</name>
    <dbReference type="NCBI Taxonomy" id="536013"/>
    <lineage>
        <taxon>Eukaryota</taxon>
        <taxon>Metazoa</taxon>
        <taxon>Ecdysozoa</taxon>
        <taxon>Arthropoda</taxon>
        <taxon>Hexapoda</taxon>
        <taxon>Insecta</taxon>
        <taxon>Pterygota</taxon>
        <taxon>Neoptera</taxon>
        <taxon>Paraneoptera</taxon>
        <taxon>Hemiptera</taxon>
        <taxon>Sternorrhyncha</taxon>
        <taxon>Coccoidea</taxon>
        <taxon>Coccidae</taxon>
        <taxon>Parthenolecanium</taxon>
    </lineage>
</organism>
<protein>
    <submittedName>
        <fullName evidence="2">Uncharacterized protein</fullName>
    </submittedName>
</protein>
<comment type="caution">
    <text evidence="2">The sequence shown here is derived from an EMBL/GenBank/DDBJ whole genome shotgun (WGS) entry which is preliminary data.</text>
</comment>
<sequence>MSIQFFPMPDKTYVIKEVAMVDVVSNMEKMLIAKPPCNISVFSARHRKTLRYVVDKVHGIPWNVGYMDLEDVEEQVRKTVDEADLIYIKGLDRDKSEKMTFHISINDKSSDIVREYPSGIMFETPYMVGLKSFVTYNSIFNVTSKNNRIVFVIPNDDVPNTKDDADHVDVITLDRTLVKESKHLENESKEFTYDFHTGEEEEEEEENIDTKRKNNNNNNIRVTHILDEGIYEVEDILQKIRAKVPKNRLFKIILDTEKQCVKFEGGIGIDFRSSKSIGPLLGFERQMYRADKLHESTLRVDIFPINMIRIRCNLVKSNISDYKFHDDTIHEFPLDSEPGEKIIERPVFPSFYRINTDTLHLLHLKIVDQDNRIVDFRGERVNILLEFRPDK</sequence>
<keyword evidence="3" id="KW-1185">Reference proteome</keyword>
<accession>A0AAN9Y6A6</accession>
<evidence type="ECO:0000313" key="2">
    <source>
        <dbReference type="EMBL" id="KAK7595002.1"/>
    </source>
</evidence>
<evidence type="ECO:0000313" key="3">
    <source>
        <dbReference type="Proteomes" id="UP001367676"/>
    </source>
</evidence>
<dbReference type="EMBL" id="JBBCAQ010000019">
    <property type="protein sequence ID" value="KAK7595002.1"/>
    <property type="molecule type" value="Genomic_DNA"/>
</dbReference>
<dbReference type="Proteomes" id="UP001367676">
    <property type="component" value="Unassembled WGS sequence"/>
</dbReference>